<name>A0ACB7RXN4_HYAAI</name>
<gene>
    <name evidence="1" type="ORF">HPB50_003471</name>
</gene>
<evidence type="ECO:0000313" key="2">
    <source>
        <dbReference type="Proteomes" id="UP000821845"/>
    </source>
</evidence>
<organism evidence="1 2">
    <name type="scientific">Hyalomma asiaticum</name>
    <name type="common">Tick</name>
    <dbReference type="NCBI Taxonomy" id="266040"/>
    <lineage>
        <taxon>Eukaryota</taxon>
        <taxon>Metazoa</taxon>
        <taxon>Ecdysozoa</taxon>
        <taxon>Arthropoda</taxon>
        <taxon>Chelicerata</taxon>
        <taxon>Arachnida</taxon>
        <taxon>Acari</taxon>
        <taxon>Parasitiformes</taxon>
        <taxon>Ixodida</taxon>
        <taxon>Ixodoidea</taxon>
        <taxon>Ixodidae</taxon>
        <taxon>Hyalomminae</taxon>
        <taxon>Hyalomma</taxon>
    </lineage>
</organism>
<proteinExistence type="predicted"/>
<reference evidence="1" key="1">
    <citation type="submission" date="2020-05" db="EMBL/GenBank/DDBJ databases">
        <title>Large-scale comparative analyses of tick genomes elucidate their genetic diversity and vector capacities.</title>
        <authorList>
            <person name="Jia N."/>
            <person name="Wang J."/>
            <person name="Shi W."/>
            <person name="Du L."/>
            <person name="Sun Y."/>
            <person name="Zhan W."/>
            <person name="Jiang J."/>
            <person name="Wang Q."/>
            <person name="Zhang B."/>
            <person name="Ji P."/>
            <person name="Sakyi L.B."/>
            <person name="Cui X."/>
            <person name="Yuan T."/>
            <person name="Jiang B."/>
            <person name="Yang W."/>
            <person name="Lam T.T.-Y."/>
            <person name="Chang Q."/>
            <person name="Ding S."/>
            <person name="Wang X."/>
            <person name="Zhu J."/>
            <person name="Ruan X."/>
            <person name="Zhao L."/>
            <person name="Wei J."/>
            <person name="Que T."/>
            <person name="Du C."/>
            <person name="Cheng J."/>
            <person name="Dai P."/>
            <person name="Han X."/>
            <person name="Huang E."/>
            <person name="Gao Y."/>
            <person name="Liu J."/>
            <person name="Shao H."/>
            <person name="Ye R."/>
            <person name="Li L."/>
            <person name="Wei W."/>
            <person name="Wang X."/>
            <person name="Wang C."/>
            <person name="Yang T."/>
            <person name="Huo Q."/>
            <person name="Li W."/>
            <person name="Guo W."/>
            <person name="Chen H."/>
            <person name="Zhou L."/>
            <person name="Ni X."/>
            <person name="Tian J."/>
            <person name="Zhou Y."/>
            <person name="Sheng Y."/>
            <person name="Liu T."/>
            <person name="Pan Y."/>
            <person name="Xia L."/>
            <person name="Li J."/>
            <person name="Zhao F."/>
            <person name="Cao W."/>
        </authorList>
    </citation>
    <scope>NUCLEOTIDE SEQUENCE</scope>
    <source>
        <strain evidence="1">Hyas-2018</strain>
    </source>
</reference>
<comment type="caution">
    <text evidence="1">The sequence shown here is derived from an EMBL/GenBank/DDBJ whole genome shotgun (WGS) entry which is preliminary data.</text>
</comment>
<evidence type="ECO:0000313" key="1">
    <source>
        <dbReference type="EMBL" id="KAH6927436.1"/>
    </source>
</evidence>
<dbReference type="Proteomes" id="UP000821845">
    <property type="component" value="Chromosome 6"/>
</dbReference>
<keyword evidence="2" id="KW-1185">Reference proteome</keyword>
<protein>
    <submittedName>
        <fullName evidence="1">Uncharacterized protein</fullName>
    </submittedName>
</protein>
<dbReference type="EMBL" id="CM023486">
    <property type="protein sequence ID" value="KAH6927436.1"/>
    <property type="molecule type" value="Genomic_DNA"/>
</dbReference>
<accession>A0ACB7RXN4</accession>
<sequence length="459" mass="49223">MAEGAYVEGDQAPRDKDPDEGLQERGPSRLVEEHGDDVVHQLTEPATPVRPNDAALDEGVMVGELLKKSRLKNPTLTDRKALLLDDKNLSVLLEATQNITLRYHLLGTIQEPPSEAPVQVVKGVPAPAAALPACSPRALSSSDEMLYFKEKVRNAPGPVLERRGASCSRLQHMGGIMARIGGGAVTEKVTPTPPVTRCATLPPAYSPSQLNANRVKSKIAGLTLKKSSLLRAGDSEQANRKLSKITQIVIGAAAKAQQPSNQRLQETKHLPSPPAPKPAADDAYEDCYQLVPDDAECIRDMPVLEVLDKCDLEPVPAAELARRRVRRYYGDELGVAVAARRSYSGSSVDGGASSLVKLDLSTIPTEASELATERIVTSRGSASPHDSSTSWYSFESDLSSRRSTVLQAASASCSNAGSWVSRRGSTPAAAEPTVECFKASSLIRYFESIRPRASMGVPQ</sequence>